<dbReference type="STRING" id="455432.AWN90_38565"/>
<dbReference type="Proteomes" id="UP000076512">
    <property type="component" value="Unassembled WGS sequence"/>
</dbReference>
<evidence type="ECO:0008006" key="3">
    <source>
        <dbReference type="Google" id="ProtNLM"/>
    </source>
</evidence>
<proteinExistence type="predicted"/>
<evidence type="ECO:0000313" key="2">
    <source>
        <dbReference type="Proteomes" id="UP000076512"/>
    </source>
</evidence>
<evidence type="ECO:0000313" key="1">
    <source>
        <dbReference type="EMBL" id="KZM70498.1"/>
    </source>
</evidence>
<organism evidence="1 2">
    <name type="scientific">Nocardia terpenica</name>
    <dbReference type="NCBI Taxonomy" id="455432"/>
    <lineage>
        <taxon>Bacteria</taxon>
        <taxon>Bacillati</taxon>
        <taxon>Actinomycetota</taxon>
        <taxon>Actinomycetes</taxon>
        <taxon>Mycobacteriales</taxon>
        <taxon>Nocardiaceae</taxon>
        <taxon>Nocardia</taxon>
    </lineage>
</organism>
<accession>A0A161XBG5</accession>
<sequence>MTAVAAPVPRWVRQIMREIDTLSFGDGFAHLTDDTEMYLGTAHIVGAQAIQEFFVRIDEPLHITHEVLEFWTAPGGVCLLRGEARMAKKTAPGEVVQAPFMHIFYLADTDPARIATWRITAGPLRIDAVL</sequence>
<comment type="caution">
    <text evidence="1">The sequence shown here is derived from an EMBL/GenBank/DDBJ whole genome shotgun (WGS) entry which is preliminary data.</text>
</comment>
<protein>
    <recommendedName>
        <fullName evidence="3">SnoaL-like domain-containing protein</fullName>
    </recommendedName>
</protein>
<dbReference type="SUPFAM" id="SSF54427">
    <property type="entry name" value="NTF2-like"/>
    <property type="match status" value="1"/>
</dbReference>
<dbReference type="RefSeq" id="WP_067593534.1">
    <property type="nucleotide sequence ID" value="NZ_JABMCZ010000003.1"/>
</dbReference>
<dbReference type="AlphaFoldDB" id="A0A161XBG5"/>
<dbReference type="EMBL" id="LWGR01000013">
    <property type="protein sequence ID" value="KZM70498.1"/>
    <property type="molecule type" value="Genomic_DNA"/>
</dbReference>
<gene>
    <name evidence="1" type="ORF">AWN90_38565</name>
</gene>
<keyword evidence="2" id="KW-1185">Reference proteome</keyword>
<reference evidence="1 2" key="1">
    <citation type="submission" date="2016-04" db="EMBL/GenBank/DDBJ databases">
        <authorList>
            <person name="Evans L.H."/>
            <person name="Alamgir A."/>
            <person name="Owens N."/>
            <person name="Weber N.D."/>
            <person name="Virtaneva K."/>
            <person name="Barbian K."/>
            <person name="Babar A."/>
            <person name="Rosenke K."/>
        </authorList>
    </citation>
    <scope>NUCLEOTIDE SEQUENCE [LARGE SCALE GENOMIC DNA]</scope>
    <source>
        <strain evidence="1 2">IFM 0406</strain>
    </source>
</reference>
<dbReference type="InterPro" id="IPR032710">
    <property type="entry name" value="NTF2-like_dom_sf"/>
</dbReference>
<dbReference type="OrthoDB" id="117331at2"/>
<name>A0A161XBG5_9NOCA</name>
<dbReference type="Gene3D" id="3.10.450.50">
    <property type="match status" value="1"/>
</dbReference>